<dbReference type="FunFam" id="3.30.230.80:FF:000007">
    <property type="entry name" value="Heat shock protein 90"/>
    <property type="match status" value="1"/>
</dbReference>
<dbReference type="InterPro" id="IPR020568">
    <property type="entry name" value="Ribosomal_Su5_D2-typ_SF"/>
</dbReference>
<reference evidence="6 7" key="1">
    <citation type="submission" date="2024-10" db="EMBL/GenBank/DDBJ databases">
        <title>Updated reference genomes for cyclostephanoid diatoms.</title>
        <authorList>
            <person name="Roberts W.R."/>
            <person name="Alverson A.J."/>
        </authorList>
    </citation>
    <scope>NUCLEOTIDE SEQUENCE [LARGE SCALE GENOMIC DNA]</scope>
    <source>
        <strain evidence="6 7">AJA228-03</strain>
    </source>
</reference>
<evidence type="ECO:0000313" key="6">
    <source>
        <dbReference type="EMBL" id="KAL3811145.1"/>
    </source>
</evidence>
<evidence type="ECO:0000256" key="4">
    <source>
        <dbReference type="ARBA" id="ARBA00023186"/>
    </source>
</evidence>
<dbReference type="CDD" id="cd16927">
    <property type="entry name" value="HATPase_Hsp90-like"/>
    <property type="match status" value="1"/>
</dbReference>
<dbReference type="InterPro" id="IPR037196">
    <property type="entry name" value="HSP90_C"/>
</dbReference>
<keyword evidence="7" id="KW-1185">Reference proteome</keyword>
<dbReference type="InterPro" id="IPR019805">
    <property type="entry name" value="Heat_shock_protein_90_CS"/>
</dbReference>
<dbReference type="Pfam" id="PF00183">
    <property type="entry name" value="HSP90"/>
    <property type="match status" value="1"/>
</dbReference>
<comment type="caution">
    <text evidence="6">The sequence shown here is derived from an EMBL/GenBank/DDBJ whole genome shotgun (WGS) entry which is preliminary data.</text>
</comment>
<dbReference type="InterPro" id="IPR020575">
    <property type="entry name" value="Hsp90_N"/>
</dbReference>
<dbReference type="HAMAP" id="MF_00505">
    <property type="entry name" value="HSP90"/>
    <property type="match status" value="1"/>
</dbReference>
<keyword evidence="3" id="KW-0067">ATP-binding</keyword>
<dbReference type="PANTHER" id="PTHR11528">
    <property type="entry name" value="HEAT SHOCK PROTEIN 90 FAMILY MEMBER"/>
    <property type="match status" value="1"/>
</dbReference>
<comment type="similarity">
    <text evidence="1">Belongs to the heat shock protein 90 family.</text>
</comment>
<dbReference type="AlphaFoldDB" id="A0ABD3RDN3"/>
<evidence type="ECO:0000256" key="5">
    <source>
        <dbReference type="SAM" id="MobiDB-lite"/>
    </source>
</evidence>
<dbReference type="Gene3D" id="1.20.120.790">
    <property type="entry name" value="Heat shock protein 90, C-terminal domain"/>
    <property type="match status" value="1"/>
</dbReference>
<dbReference type="Gene3D" id="3.30.565.10">
    <property type="entry name" value="Histidine kinase-like ATPase, C-terminal domain"/>
    <property type="match status" value="1"/>
</dbReference>
<evidence type="ECO:0008006" key="8">
    <source>
        <dbReference type="Google" id="ProtNLM"/>
    </source>
</evidence>
<evidence type="ECO:0000313" key="7">
    <source>
        <dbReference type="Proteomes" id="UP001530377"/>
    </source>
</evidence>
<evidence type="ECO:0000256" key="2">
    <source>
        <dbReference type="ARBA" id="ARBA00022741"/>
    </source>
</evidence>
<dbReference type="Gene3D" id="3.40.50.11260">
    <property type="match status" value="1"/>
</dbReference>
<dbReference type="Pfam" id="PF13589">
    <property type="entry name" value="HATPase_c_3"/>
    <property type="match status" value="1"/>
</dbReference>
<dbReference type="Gene3D" id="3.30.230.80">
    <property type="match status" value="1"/>
</dbReference>
<organism evidence="6 7">
    <name type="scientific">Cyclostephanos tholiformis</name>
    <dbReference type="NCBI Taxonomy" id="382380"/>
    <lineage>
        <taxon>Eukaryota</taxon>
        <taxon>Sar</taxon>
        <taxon>Stramenopiles</taxon>
        <taxon>Ochrophyta</taxon>
        <taxon>Bacillariophyta</taxon>
        <taxon>Coscinodiscophyceae</taxon>
        <taxon>Thalassiosirophycidae</taxon>
        <taxon>Stephanodiscales</taxon>
        <taxon>Stephanodiscaceae</taxon>
        <taxon>Cyclostephanos</taxon>
    </lineage>
</organism>
<dbReference type="SUPFAM" id="SSF55874">
    <property type="entry name" value="ATPase domain of HSP90 chaperone/DNA topoisomerase II/histidine kinase"/>
    <property type="match status" value="1"/>
</dbReference>
<feature type="compositionally biased region" description="Acidic residues" evidence="5">
    <location>
        <begin position="514"/>
        <end position="525"/>
    </location>
</feature>
<gene>
    <name evidence="6" type="ORF">ACHAXA_001360</name>
</gene>
<protein>
    <recommendedName>
        <fullName evidence="8">Heat shock protein 90</fullName>
    </recommendedName>
</protein>
<keyword evidence="2" id="KW-0547">Nucleotide-binding</keyword>
<dbReference type="SUPFAM" id="SSF54211">
    <property type="entry name" value="Ribosomal protein S5 domain 2-like"/>
    <property type="match status" value="1"/>
</dbReference>
<dbReference type="GO" id="GO:0005524">
    <property type="term" value="F:ATP binding"/>
    <property type="evidence" value="ECO:0007669"/>
    <property type="project" value="UniProtKB-KW"/>
</dbReference>
<dbReference type="NCBIfam" id="NF003555">
    <property type="entry name" value="PRK05218.1"/>
    <property type="match status" value="1"/>
</dbReference>
<feature type="region of interest" description="Disordered" evidence="5">
    <location>
        <begin position="514"/>
        <end position="536"/>
    </location>
</feature>
<evidence type="ECO:0000256" key="3">
    <source>
        <dbReference type="ARBA" id="ARBA00022840"/>
    </source>
</evidence>
<keyword evidence="4" id="KW-0143">Chaperone</keyword>
<dbReference type="InterPro" id="IPR036890">
    <property type="entry name" value="HATPase_C_sf"/>
</dbReference>
<sequence length="870" mass="98732">MRRASTTTPLRDEMGEVEDCLDGANWVMVIVLDDPVGVGDVGVVCHGRGGGRGSVDCAAPCIQPGDDGVLVRTRYRRRRRSLVEEGGFVSGIAQLGVVVYEDLWFPAPLWLVLMLQRPREGIPRGGIRRWRLHRSRERYQVRDYGWRPYGHTLLYGNFHPDAAFVWRDLAHLHLTAREYGDAMYAAERALESSRRVLLGARCDRKGIELPPSYSHLPAYFGIRRRRWGVPHTALVVVHSSLPRCTATFDDVGGGGVASTRFLPTMSAVEEITDAKEEEKKEKNGETFEFQADVGRVMDIIINSLYSNRDVFLRELVSNAADACDKKRFLSISGSSTDVDVSDLAKPSIRIRADRDAGTITIEDTGVGMTKSELQNNLGRIAQSGTRKFVEALGEGGTGDVNLIGQFGVGFYSAYLVADRVTVVTKSMQPNSKQLRWTSDASNSYTITEDEGEEGSDPIDGSGTRLILQLKDDALEYLEPSKLESLLEHYSEFIEFPISVWKEKTEYVKVVDEEEEMAKEGEEESSDEPKEPKMKTVPKTTEGYEQMNTNKPIWLRSPSDVTSDEYRDFYQSAFRASYDEPLAHTHFSLEGQIECKSILYIPGMLPFELSRDMFDEDSRNIRLYVKRVFINDKFEDIVPRWLKFVRGVVDSQDLPLNVSREILQKSKVLSIINKRLVRKSLDMIRDIAADTEDESKYIMFWNNFGKYLKVGVIEDAKNKDDIVPLLRFYSSRSGDEYTSFDEYVSNMKENQKQIYYVTADGKTKAQKSPAAEKVRSRGYEVLYLTEPLDEIMIESVTRYKEYKLVDVSKEGLNFDDEDKEERKKKEDELNSKHKVVKEYLEAVLAGKVQRVKMTDLLSENPAALVQSARTG</sequence>
<evidence type="ECO:0000256" key="1">
    <source>
        <dbReference type="ARBA" id="ARBA00008239"/>
    </source>
</evidence>
<name>A0ABD3RDN3_9STRA</name>
<dbReference type="InterPro" id="IPR001404">
    <property type="entry name" value="Hsp90_fam"/>
</dbReference>
<accession>A0ABD3RDN3</accession>
<dbReference type="EMBL" id="JALLPB020000276">
    <property type="protein sequence ID" value="KAL3811145.1"/>
    <property type="molecule type" value="Genomic_DNA"/>
</dbReference>
<dbReference type="PRINTS" id="PR00775">
    <property type="entry name" value="HEATSHOCK90"/>
</dbReference>
<dbReference type="FunFam" id="3.40.50.11260:FF:000005">
    <property type="entry name" value="Heat shock protein 90"/>
    <property type="match status" value="1"/>
</dbReference>
<dbReference type="PROSITE" id="PS00298">
    <property type="entry name" value="HSP90"/>
    <property type="match status" value="1"/>
</dbReference>
<dbReference type="FunFam" id="3.30.565.10:FF:000005">
    <property type="entry name" value="Heat shock protein 90"/>
    <property type="match status" value="1"/>
</dbReference>
<proteinExistence type="inferred from homology"/>
<dbReference type="Proteomes" id="UP001530377">
    <property type="component" value="Unassembled WGS sequence"/>
</dbReference>